<dbReference type="AlphaFoldDB" id="B6HD37"/>
<proteinExistence type="predicted"/>
<dbReference type="OrthoDB" id="4430587at2759"/>
<reference evidence="1 2" key="1">
    <citation type="journal article" date="2008" name="Nat. Biotechnol.">
        <title>Genome sequencing and analysis of the filamentous fungus Penicillium chrysogenum.</title>
        <authorList>
            <person name="van den Berg M.A."/>
            <person name="Albang R."/>
            <person name="Albermann K."/>
            <person name="Badger J.H."/>
            <person name="Daran J.-M."/>
            <person name="Driessen A.J.M."/>
            <person name="Garcia-Estrada C."/>
            <person name="Fedorova N.D."/>
            <person name="Harris D.M."/>
            <person name="Heijne W.H.M."/>
            <person name="Joardar V.S."/>
            <person name="Kiel J.A.K.W."/>
            <person name="Kovalchuk A."/>
            <person name="Martin J.F."/>
            <person name="Nierman W.C."/>
            <person name="Nijland J.G."/>
            <person name="Pronk J.T."/>
            <person name="Roubos J.A."/>
            <person name="van der Klei I.J."/>
            <person name="van Peij N.N.M.E."/>
            <person name="Veenhuis M."/>
            <person name="von Doehren H."/>
            <person name="Wagner C."/>
            <person name="Wortman J.R."/>
            <person name="Bovenberg R.A.L."/>
        </authorList>
    </citation>
    <scope>NUCLEOTIDE SEQUENCE [LARGE SCALE GENOMIC DNA]</scope>
    <source>
        <strain evidence="2">ATCC 28089 / DSM 1075 / NRRL 1951 / Wisconsin 54-1255</strain>
    </source>
</reference>
<dbReference type="EMBL" id="AM920434">
    <property type="protein sequence ID" value="CAP79465.1"/>
    <property type="molecule type" value="Genomic_DNA"/>
</dbReference>
<keyword evidence="2" id="KW-1185">Reference proteome</keyword>
<dbReference type="HOGENOM" id="CLU_1741191_0_0_1"/>
<dbReference type="VEuPathDB" id="FungiDB:PCH_Pc19g00490"/>
<name>B6HD37_PENRW</name>
<dbReference type="Proteomes" id="UP000000724">
    <property type="component" value="Contig Pc00c19"/>
</dbReference>
<evidence type="ECO:0000313" key="1">
    <source>
        <dbReference type="EMBL" id="CAP79465.1"/>
    </source>
</evidence>
<accession>B6HD37</accession>
<organism evidence="1 2">
    <name type="scientific">Penicillium rubens (strain ATCC 28089 / DSM 1075 / NRRL 1951 / Wisconsin 54-1255)</name>
    <name type="common">Penicillium chrysogenum</name>
    <dbReference type="NCBI Taxonomy" id="500485"/>
    <lineage>
        <taxon>Eukaryota</taxon>
        <taxon>Fungi</taxon>
        <taxon>Dikarya</taxon>
        <taxon>Ascomycota</taxon>
        <taxon>Pezizomycotina</taxon>
        <taxon>Eurotiomycetes</taxon>
        <taxon>Eurotiomycetidae</taxon>
        <taxon>Eurotiales</taxon>
        <taxon>Aspergillaceae</taxon>
        <taxon>Penicillium</taxon>
        <taxon>Penicillium chrysogenum species complex</taxon>
    </lineage>
</organism>
<evidence type="ECO:0000313" key="2">
    <source>
        <dbReference type="Proteomes" id="UP000000724"/>
    </source>
</evidence>
<protein>
    <submittedName>
        <fullName evidence="1">Pc19g00490 protein</fullName>
    </submittedName>
</protein>
<sequence length="150" mass="17029">MSEETTTEVELLGSIGTTIDTIANNLGGNRLDRRTFRKYLCDYSDLAASDGQLLNAARHNFRCTNRALFLAQAHMELICWLAKINYTISSTSIKWYSWKKMVPKYRLPLLGVSSQTSHLRSQLQNIKKTADQVYTDLHDANVKGPPTYDL</sequence>
<dbReference type="OMA" id="LAYTHME"/>
<dbReference type="eggNOG" id="ENOG502T1UX">
    <property type="taxonomic scope" value="Eukaryota"/>
</dbReference>
<gene>
    <name evidence="1" type="ORF">Pc19g00490</name>
    <name evidence="1" type="ORF">PCH_Pc19g00490</name>
</gene>
<dbReference type="BioCyc" id="PCHR:PC19G00490-MONOMER"/>